<evidence type="ECO:0000313" key="10">
    <source>
        <dbReference type="Proteomes" id="UP000231203"/>
    </source>
</evidence>
<evidence type="ECO:0000256" key="4">
    <source>
        <dbReference type="ARBA" id="ARBA00022839"/>
    </source>
</evidence>
<keyword evidence="3 5" id="KW-0378">Hydrolase</keyword>
<comment type="function">
    <text evidence="5">Bidirectionally degrades single-stranded DNA into large acid-insoluble oligonucleotides, which are then degraded further into small acid-soluble oligonucleotides.</text>
</comment>
<dbReference type="PANTHER" id="PTHR30008">
    <property type="entry name" value="EXODEOXYRIBONUCLEASE 7 LARGE SUBUNIT"/>
    <property type="match status" value="1"/>
</dbReference>
<dbReference type="Proteomes" id="UP000231203">
    <property type="component" value="Unassembled WGS sequence"/>
</dbReference>
<evidence type="ECO:0000259" key="7">
    <source>
        <dbReference type="Pfam" id="PF02601"/>
    </source>
</evidence>
<accession>A0A2G6MTL6</accession>
<sequence length="454" mass="50982">MAPQENHKVFTVGTLTRQIKNLLEEQYPFLWITGEISNFSTPASGHSYFSLKDETALISCVVFKGQKRHLKFTPENGMKIKGMARLSLYEPRGSYQLIFEHMESEGTGALQRDFEQLKAKLAAMGWFDTAHKKELPFLPSGIHVITSGTGAAVRDIIQVAGQRCPSVPVQIIPVKVQGDTAEFEIAHAIELANRIKTCDLIILARGGGSLEDLWAFNTQTVAKAVYESELPVISGVGHEIDFTIADFAADLRAPTPSAAAQMALPDQAAIVHQIHGLQDELKNKMNRLILQRLEHIKNLTTRLKSPARIVDDFRFRIEDLQSRMLSLVKHRIHYQRERVHWLKRALSSTLPLSRIQAFKKEVKDLQATFDYLFYAYLTHCKDQVNKQNAQLETLNPSAVLNRGYSITRTLSNDTVGGHVVLDADTLNTDDGIEIILSKGRLDARVEKIYGKENL</sequence>
<protein>
    <recommendedName>
        <fullName evidence="5">Exodeoxyribonuclease 7 large subunit</fullName>
        <ecNumber evidence="5">3.1.11.6</ecNumber>
    </recommendedName>
    <alternativeName>
        <fullName evidence="5">Exodeoxyribonuclease VII large subunit</fullName>
        <shortName evidence="5">Exonuclease VII large subunit</shortName>
    </alternativeName>
</protein>
<evidence type="ECO:0000256" key="3">
    <source>
        <dbReference type="ARBA" id="ARBA00022801"/>
    </source>
</evidence>
<dbReference type="InterPro" id="IPR020579">
    <property type="entry name" value="Exonuc_VII_lsu_C"/>
</dbReference>
<keyword evidence="1 5" id="KW-0963">Cytoplasm</keyword>
<comment type="catalytic activity">
    <reaction evidence="5 6">
        <text>Exonucleolytic cleavage in either 5'- to 3'- or 3'- to 5'-direction to yield nucleoside 5'-phosphates.</text>
        <dbReference type="EC" id="3.1.11.6"/>
    </reaction>
</comment>
<dbReference type="GO" id="GO:0006308">
    <property type="term" value="P:DNA catabolic process"/>
    <property type="evidence" value="ECO:0007669"/>
    <property type="project" value="UniProtKB-UniRule"/>
</dbReference>
<keyword evidence="4 5" id="KW-0269">Exonuclease</keyword>
<evidence type="ECO:0000313" key="9">
    <source>
        <dbReference type="EMBL" id="PIE63280.1"/>
    </source>
</evidence>
<dbReference type="CDD" id="cd04489">
    <property type="entry name" value="ExoVII_LU_OBF"/>
    <property type="match status" value="1"/>
</dbReference>
<dbReference type="PANTHER" id="PTHR30008:SF0">
    <property type="entry name" value="EXODEOXYRIBONUCLEASE 7 LARGE SUBUNIT"/>
    <property type="match status" value="1"/>
</dbReference>
<dbReference type="Pfam" id="PF13742">
    <property type="entry name" value="tRNA_anti_2"/>
    <property type="match status" value="1"/>
</dbReference>
<dbReference type="InterPro" id="IPR025824">
    <property type="entry name" value="OB-fold_nuc-bd_dom"/>
</dbReference>
<keyword evidence="2 5" id="KW-0540">Nuclease</keyword>
<gene>
    <name evidence="5" type="primary">xseA</name>
    <name evidence="9" type="ORF">CSA25_01155</name>
</gene>
<dbReference type="InterPro" id="IPR003753">
    <property type="entry name" value="Exonuc_VII_L"/>
</dbReference>
<dbReference type="EMBL" id="PDTI01000011">
    <property type="protein sequence ID" value="PIE63280.1"/>
    <property type="molecule type" value="Genomic_DNA"/>
</dbReference>
<feature type="domain" description="OB-fold nucleic acid binding" evidence="8">
    <location>
        <begin position="10"/>
        <end position="103"/>
    </location>
</feature>
<comment type="similarity">
    <text evidence="5 6">Belongs to the XseA family.</text>
</comment>
<feature type="domain" description="Exonuclease VII large subunit C-terminal" evidence="7">
    <location>
        <begin position="126"/>
        <end position="443"/>
    </location>
</feature>
<dbReference type="AlphaFoldDB" id="A0A2G6MTL6"/>
<comment type="subunit">
    <text evidence="5">Heterooligomer composed of large and small subunits.</text>
</comment>
<dbReference type="GO" id="GO:0009318">
    <property type="term" value="C:exodeoxyribonuclease VII complex"/>
    <property type="evidence" value="ECO:0007669"/>
    <property type="project" value="UniProtKB-UniRule"/>
</dbReference>
<dbReference type="NCBIfam" id="TIGR00237">
    <property type="entry name" value="xseA"/>
    <property type="match status" value="1"/>
</dbReference>
<evidence type="ECO:0000256" key="1">
    <source>
        <dbReference type="ARBA" id="ARBA00022490"/>
    </source>
</evidence>
<evidence type="ECO:0000256" key="5">
    <source>
        <dbReference type="HAMAP-Rule" id="MF_00378"/>
    </source>
</evidence>
<dbReference type="EC" id="3.1.11.6" evidence="5"/>
<dbReference type="HAMAP" id="MF_00378">
    <property type="entry name" value="Exonuc_7_L"/>
    <property type="match status" value="1"/>
</dbReference>
<comment type="subcellular location">
    <subcellularLocation>
        <location evidence="5 6">Cytoplasm</location>
    </subcellularLocation>
</comment>
<evidence type="ECO:0000256" key="6">
    <source>
        <dbReference type="RuleBase" id="RU004355"/>
    </source>
</evidence>
<name>A0A2G6MTL6_9BACT</name>
<evidence type="ECO:0000259" key="8">
    <source>
        <dbReference type="Pfam" id="PF13742"/>
    </source>
</evidence>
<evidence type="ECO:0000256" key="2">
    <source>
        <dbReference type="ARBA" id="ARBA00022722"/>
    </source>
</evidence>
<dbReference type="Pfam" id="PF02601">
    <property type="entry name" value="Exonuc_VII_L"/>
    <property type="match status" value="1"/>
</dbReference>
<comment type="caution">
    <text evidence="9">The sequence shown here is derived from an EMBL/GenBank/DDBJ whole genome shotgun (WGS) entry which is preliminary data.</text>
</comment>
<proteinExistence type="inferred from homology"/>
<dbReference type="GO" id="GO:0005737">
    <property type="term" value="C:cytoplasm"/>
    <property type="evidence" value="ECO:0007669"/>
    <property type="project" value="UniProtKB-SubCell"/>
</dbReference>
<dbReference type="GO" id="GO:0008855">
    <property type="term" value="F:exodeoxyribonuclease VII activity"/>
    <property type="evidence" value="ECO:0007669"/>
    <property type="project" value="UniProtKB-UniRule"/>
</dbReference>
<dbReference type="GO" id="GO:0003676">
    <property type="term" value="F:nucleic acid binding"/>
    <property type="evidence" value="ECO:0007669"/>
    <property type="project" value="InterPro"/>
</dbReference>
<reference evidence="9 10" key="1">
    <citation type="submission" date="2017-10" db="EMBL/GenBank/DDBJ databases">
        <title>Novel microbial diversity and functional potential in the marine mammal oral microbiome.</title>
        <authorList>
            <person name="Dudek N.K."/>
            <person name="Sun C.L."/>
            <person name="Burstein D."/>
            <person name="Kantor R.S."/>
            <person name="Aliaga Goltsman D.S."/>
            <person name="Bik E.M."/>
            <person name="Thomas B.C."/>
            <person name="Banfield J.F."/>
            <person name="Relman D.A."/>
        </authorList>
    </citation>
    <scope>NUCLEOTIDE SEQUENCE [LARGE SCALE GENOMIC DNA]</scope>
    <source>
        <strain evidence="9">DOLJORAL78_47_202</strain>
    </source>
</reference>
<organism evidence="9 10">
    <name type="scientific">Desulfobacter postgatei</name>
    <dbReference type="NCBI Taxonomy" id="2293"/>
    <lineage>
        <taxon>Bacteria</taxon>
        <taxon>Pseudomonadati</taxon>
        <taxon>Thermodesulfobacteriota</taxon>
        <taxon>Desulfobacteria</taxon>
        <taxon>Desulfobacterales</taxon>
        <taxon>Desulfobacteraceae</taxon>
        <taxon>Desulfobacter</taxon>
    </lineage>
</organism>